<comment type="caution">
    <text evidence="2">The sequence shown here is derived from an EMBL/GenBank/DDBJ whole genome shotgun (WGS) entry which is preliminary data.</text>
</comment>
<keyword evidence="3" id="KW-1185">Reference proteome</keyword>
<evidence type="ECO:0000313" key="3">
    <source>
        <dbReference type="Proteomes" id="UP001202328"/>
    </source>
</evidence>
<dbReference type="PANTHER" id="PTHR37708">
    <property type="entry name" value="HOMEOBOX HOX-B3-LIKE PROTEIN"/>
    <property type="match status" value="1"/>
</dbReference>
<protein>
    <submittedName>
        <fullName evidence="2">Uncharacterized protein</fullName>
    </submittedName>
</protein>
<sequence>MEDLTEVEEGCLKEAFTFDVNLQRGPRYKAYSEMRERKIRKRMIDQTQDNGDIEFGTSKKQLLLSPPLPPPQQQQRRMVKEINKNSSPVVNRSSSLVGQSVPNFSAILRKENRKPIFEMRTPPPSSKSKDYSKLGLSGGGSKSASGADKRGGGVMMARKSYANFEDLKTVSSPPIKRAGGGAKVVSGGGVHNNNRTILGTSRLYLP</sequence>
<evidence type="ECO:0000256" key="1">
    <source>
        <dbReference type="SAM" id="MobiDB-lite"/>
    </source>
</evidence>
<reference evidence="2" key="1">
    <citation type="submission" date="2022-04" db="EMBL/GenBank/DDBJ databases">
        <title>A functionally conserved STORR gene fusion in Papaver species that diverged 16.8 million years ago.</title>
        <authorList>
            <person name="Catania T."/>
        </authorList>
    </citation>
    <scope>NUCLEOTIDE SEQUENCE</scope>
    <source>
        <strain evidence="2">S-188037</strain>
    </source>
</reference>
<gene>
    <name evidence="2" type="ORF">MKW98_000274</name>
</gene>
<name>A0AAD4S042_9MAGN</name>
<dbReference type="EMBL" id="JAJJMB010016019">
    <property type="protein sequence ID" value="KAI3850464.1"/>
    <property type="molecule type" value="Genomic_DNA"/>
</dbReference>
<feature type="region of interest" description="Disordered" evidence="1">
    <location>
        <begin position="115"/>
        <end position="152"/>
    </location>
</feature>
<organism evidence="2 3">
    <name type="scientific">Papaver atlanticum</name>
    <dbReference type="NCBI Taxonomy" id="357466"/>
    <lineage>
        <taxon>Eukaryota</taxon>
        <taxon>Viridiplantae</taxon>
        <taxon>Streptophyta</taxon>
        <taxon>Embryophyta</taxon>
        <taxon>Tracheophyta</taxon>
        <taxon>Spermatophyta</taxon>
        <taxon>Magnoliopsida</taxon>
        <taxon>Ranunculales</taxon>
        <taxon>Papaveraceae</taxon>
        <taxon>Papaveroideae</taxon>
        <taxon>Papaver</taxon>
    </lineage>
</organism>
<dbReference type="AlphaFoldDB" id="A0AAD4S042"/>
<dbReference type="Proteomes" id="UP001202328">
    <property type="component" value="Unassembled WGS sequence"/>
</dbReference>
<dbReference type="PANTHER" id="PTHR37708:SF2">
    <property type="entry name" value="HOMEOBOX HOX-B3-LIKE PROTEIN"/>
    <property type="match status" value="1"/>
</dbReference>
<proteinExistence type="predicted"/>
<accession>A0AAD4S042</accession>
<evidence type="ECO:0000313" key="2">
    <source>
        <dbReference type="EMBL" id="KAI3850464.1"/>
    </source>
</evidence>